<accession>A0AAD6XLG0</accession>
<dbReference type="Pfam" id="PF20151">
    <property type="entry name" value="DUF6533"/>
    <property type="match status" value="1"/>
</dbReference>
<proteinExistence type="predicted"/>
<evidence type="ECO:0000313" key="2">
    <source>
        <dbReference type="EMBL" id="KAJ7071784.1"/>
    </source>
</evidence>
<protein>
    <recommendedName>
        <fullName evidence="1">DUF6533 domain-containing protein</fullName>
    </recommendedName>
</protein>
<gene>
    <name evidence="2" type="ORF">B0H15DRAFT_86958</name>
</gene>
<evidence type="ECO:0000313" key="3">
    <source>
        <dbReference type="Proteomes" id="UP001222325"/>
    </source>
</evidence>
<feature type="domain" description="DUF6533" evidence="1">
    <location>
        <begin position="16"/>
        <end position="59"/>
    </location>
</feature>
<dbReference type="AlphaFoldDB" id="A0AAD6XLG0"/>
<dbReference type="EMBL" id="JARJCN010000124">
    <property type="protein sequence ID" value="KAJ7071784.1"/>
    <property type="molecule type" value="Genomic_DNA"/>
</dbReference>
<organism evidence="2 3">
    <name type="scientific">Mycena belliarum</name>
    <dbReference type="NCBI Taxonomy" id="1033014"/>
    <lineage>
        <taxon>Eukaryota</taxon>
        <taxon>Fungi</taxon>
        <taxon>Dikarya</taxon>
        <taxon>Basidiomycota</taxon>
        <taxon>Agaricomycotina</taxon>
        <taxon>Agaricomycetes</taxon>
        <taxon>Agaricomycetidae</taxon>
        <taxon>Agaricales</taxon>
        <taxon>Marasmiineae</taxon>
        <taxon>Mycenaceae</taxon>
        <taxon>Mycena</taxon>
    </lineage>
</organism>
<dbReference type="Proteomes" id="UP001222325">
    <property type="component" value="Unassembled WGS sequence"/>
</dbReference>
<evidence type="ECO:0000259" key="1">
    <source>
        <dbReference type="Pfam" id="PF20151"/>
    </source>
</evidence>
<comment type="caution">
    <text evidence="2">The sequence shown here is derived from an EMBL/GenBank/DDBJ whole genome shotgun (WGS) entry which is preliminary data.</text>
</comment>
<dbReference type="InterPro" id="IPR045340">
    <property type="entry name" value="DUF6533"/>
</dbReference>
<name>A0AAD6XLG0_9AGAR</name>
<keyword evidence="3" id="KW-1185">Reference proteome</keyword>
<reference evidence="2" key="1">
    <citation type="submission" date="2023-03" db="EMBL/GenBank/DDBJ databases">
        <title>Massive genome expansion in bonnet fungi (Mycena s.s.) driven by repeated elements and novel gene families across ecological guilds.</title>
        <authorList>
            <consortium name="Lawrence Berkeley National Laboratory"/>
            <person name="Harder C.B."/>
            <person name="Miyauchi S."/>
            <person name="Viragh M."/>
            <person name="Kuo A."/>
            <person name="Thoen E."/>
            <person name="Andreopoulos B."/>
            <person name="Lu D."/>
            <person name="Skrede I."/>
            <person name="Drula E."/>
            <person name="Henrissat B."/>
            <person name="Morin E."/>
            <person name="Kohler A."/>
            <person name="Barry K."/>
            <person name="LaButti K."/>
            <person name="Morin E."/>
            <person name="Salamov A."/>
            <person name="Lipzen A."/>
            <person name="Mereny Z."/>
            <person name="Hegedus B."/>
            <person name="Baldrian P."/>
            <person name="Stursova M."/>
            <person name="Weitz H."/>
            <person name="Taylor A."/>
            <person name="Grigoriev I.V."/>
            <person name="Nagy L.G."/>
            <person name="Martin F."/>
            <person name="Kauserud H."/>
        </authorList>
    </citation>
    <scope>NUCLEOTIDE SEQUENCE</scope>
    <source>
        <strain evidence="2">CBHHK173m</strain>
    </source>
</reference>
<sequence length="133" mass="15410">MDSAAAFQQAQWERRCQLSAAIVVAFEYLMHVPSEVDLFWRQRWTLAKCLFLWSRYYSLVYNIANAAVFLQPNASDDVHKILSLGKLRGYSPIYDDSNHFMPSPIRNVREEQKDPRIFSCVSGLRVGRAGFLF</sequence>